<dbReference type="Proteomes" id="UP001428341">
    <property type="component" value="Unassembled WGS sequence"/>
</dbReference>
<dbReference type="EMBL" id="JBCGBO010000003">
    <property type="protein sequence ID" value="KAK9214948.1"/>
    <property type="molecule type" value="Genomic_DNA"/>
</dbReference>
<protein>
    <submittedName>
        <fullName evidence="1">Uncharacterized protein</fullName>
    </submittedName>
</protein>
<gene>
    <name evidence="1" type="ORF">WN944_006950</name>
</gene>
<name>A0AAP0QQ16_9ROSI</name>
<evidence type="ECO:0000313" key="1">
    <source>
        <dbReference type="EMBL" id="KAK9214948.1"/>
    </source>
</evidence>
<reference evidence="1 2" key="1">
    <citation type="submission" date="2024-05" db="EMBL/GenBank/DDBJ databases">
        <title>Haplotype-resolved chromosome-level genome assembly of Huyou (Citrus changshanensis).</title>
        <authorList>
            <person name="Miao C."/>
            <person name="Chen W."/>
            <person name="Wu Y."/>
            <person name="Wang L."/>
            <person name="Zhao S."/>
            <person name="Grierson D."/>
            <person name="Xu C."/>
            <person name="Chen K."/>
        </authorList>
    </citation>
    <scope>NUCLEOTIDE SEQUENCE [LARGE SCALE GENOMIC DNA]</scope>
    <source>
        <strain evidence="1">01-14</strain>
        <tissue evidence="1">Leaf</tissue>
    </source>
</reference>
<proteinExistence type="predicted"/>
<evidence type="ECO:0000313" key="2">
    <source>
        <dbReference type="Proteomes" id="UP001428341"/>
    </source>
</evidence>
<sequence length="69" mass="7877">MAYQLIFRLQWLEILVDMQICKTKNATQGLLKALLKQSFPSGRLEMDFFEGNRDGESPESLPGMMLVVV</sequence>
<dbReference type="AlphaFoldDB" id="A0AAP0QQ16"/>
<comment type="caution">
    <text evidence="1">The sequence shown here is derived from an EMBL/GenBank/DDBJ whole genome shotgun (WGS) entry which is preliminary data.</text>
</comment>
<accession>A0AAP0QQ16</accession>
<keyword evidence="2" id="KW-1185">Reference proteome</keyword>
<organism evidence="1 2">
    <name type="scientific">Citrus x changshan-huyou</name>
    <dbReference type="NCBI Taxonomy" id="2935761"/>
    <lineage>
        <taxon>Eukaryota</taxon>
        <taxon>Viridiplantae</taxon>
        <taxon>Streptophyta</taxon>
        <taxon>Embryophyta</taxon>
        <taxon>Tracheophyta</taxon>
        <taxon>Spermatophyta</taxon>
        <taxon>Magnoliopsida</taxon>
        <taxon>eudicotyledons</taxon>
        <taxon>Gunneridae</taxon>
        <taxon>Pentapetalae</taxon>
        <taxon>rosids</taxon>
        <taxon>malvids</taxon>
        <taxon>Sapindales</taxon>
        <taxon>Rutaceae</taxon>
        <taxon>Aurantioideae</taxon>
        <taxon>Citrus</taxon>
    </lineage>
</organism>